<feature type="compositionally biased region" description="Polar residues" evidence="1">
    <location>
        <begin position="2977"/>
        <end position="2988"/>
    </location>
</feature>
<organism evidence="3 4">
    <name type="scientific">Glossina brevipalpis</name>
    <dbReference type="NCBI Taxonomy" id="37001"/>
    <lineage>
        <taxon>Eukaryota</taxon>
        <taxon>Metazoa</taxon>
        <taxon>Ecdysozoa</taxon>
        <taxon>Arthropoda</taxon>
        <taxon>Hexapoda</taxon>
        <taxon>Insecta</taxon>
        <taxon>Pterygota</taxon>
        <taxon>Neoptera</taxon>
        <taxon>Endopterygota</taxon>
        <taxon>Diptera</taxon>
        <taxon>Brachycera</taxon>
        <taxon>Muscomorpha</taxon>
        <taxon>Hippoboscoidea</taxon>
        <taxon>Glossinidae</taxon>
        <taxon>Glossina</taxon>
    </lineage>
</organism>
<dbReference type="VEuPathDB" id="VectorBase:GBRI041219"/>
<dbReference type="Gene3D" id="2.60.200.20">
    <property type="match status" value="1"/>
</dbReference>
<dbReference type="Pfam" id="PF00498">
    <property type="entry name" value="FHA"/>
    <property type="match status" value="1"/>
</dbReference>
<feature type="region of interest" description="Disordered" evidence="1">
    <location>
        <begin position="3704"/>
        <end position="3726"/>
    </location>
</feature>
<feature type="compositionally biased region" description="Low complexity" evidence="1">
    <location>
        <begin position="3949"/>
        <end position="3961"/>
    </location>
</feature>
<dbReference type="SUPFAM" id="SSF49879">
    <property type="entry name" value="SMAD/FHA domain"/>
    <property type="match status" value="1"/>
</dbReference>
<accession>A0A1A9X1X5</accession>
<feature type="region of interest" description="Disordered" evidence="1">
    <location>
        <begin position="112"/>
        <end position="134"/>
    </location>
</feature>
<feature type="region of interest" description="Disordered" evidence="1">
    <location>
        <begin position="388"/>
        <end position="415"/>
    </location>
</feature>
<feature type="compositionally biased region" description="Basic and acidic residues" evidence="1">
    <location>
        <begin position="3594"/>
        <end position="3603"/>
    </location>
</feature>
<reference evidence="4" key="1">
    <citation type="submission" date="2014-03" db="EMBL/GenBank/DDBJ databases">
        <authorList>
            <person name="Aksoy S."/>
            <person name="Warren W."/>
            <person name="Wilson R.K."/>
        </authorList>
    </citation>
    <scope>NUCLEOTIDE SEQUENCE [LARGE SCALE GENOMIC DNA]</scope>
    <source>
        <strain evidence="4">IAEA</strain>
    </source>
</reference>
<protein>
    <submittedName>
        <fullName evidence="3">FHA domain-containing protein</fullName>
    </submittedName>
</protein>
<feature type="compositionally biased region" description="Polar residues" evidence="1">
    <location>
        <begin position="2019"/>
        <end position="2032"/>
    </location>
</feature>
<dbReference type="EnsemblMetazoa" id="GBRI041219-RA">
    <property type="protein sequence ID" value="GBRI041219-PA"/>
    <property type="gene ID" value="GBRI041219"/>
</dbReference>
<feature type="compositionally biased region" description="Polar residues" evidence="1">
    <location>
        <begin position="3168"/>
        <end position="3178"/>
    </location>
</feature>
<feature type="region of interest" description="Disordered" evidence="1">
    <location>
        <begin position="2007"/>
        <end position="2034"/>
    </location>
</feature>
<feature type="compositionally biased region" description="Basic and acidic residues" evidence="1">
    <location>
        <begin position="3186"/>
        <end position="3195"/>
    </location>
</feature>
<dbReference type="PROSITE" id="PS50006">
    <property type="entry name" value="FHA_DOMAIN"/>
    <property type="match status" value="1"/>
</dbReference>
<sequence length="4004" mass="445230">MSLEGAKLIRLDEAGNQCETIVAKGRNLTLGYYMSCDYVLKDRRAKGVHCEIECDALGRVFIQNFSEEHPVYLDDFPIRIKRTLLNGSKLSIFDTLFIWEFPQCTNTENADISKQATASTPQRPTGVPQQSAISCPNLKPHREVTKRLTVHKFTHCIQFDEEGNTEVDPCENQNVSDGENGQNETDQQEGKEIEELSKQIENDGMFVSDRRTQNLLQIPLIRVEETPKMDLIMCTENKVNRSTEKNKRQLALCQQSGVLITSYSPRQTGVCIEKSFTSLYTSRKCCNTPKSVRDGISVCMPSTSRNVTSTNLAATSNQNTSMHLVDLTITPNKTRPYLKAKSLAKKNLMQTTSRDKLASTPIIFDSQEESSGTPDSATSIITVSSTDTSSVVEGTPGESLPRFAKKTTSKRTNKASYLNTPKRTTQSLMKKVMQSSAKKYVHVTKTNINYVTPAKKLRGNAVSVLAPKSVEQTKACDAKLLFQSSLSTPRRKSIIKSNRDFDNCVASTSQGARRSVFNPLSGTSTPLMAAEIPAIIREGTPLHKMRTFMNVTQRSPLTNNTFTPKSSSSKRKSAQVYLSERLVLRARKSLNNISPITSSRRPNMARGEQSASERILADNFKNVSLTKKDEKNVAEISDEFSRTFIIDSNKDANPLPGNDESSSEENLRFKNVQKELSLNLTFSSEKTHTGEKLKKDVPLAASFGEIIKISKERISGQTNDIENSQSMVQSINYAVDTKISDALNKNEIEETMSSTEIVKVGENNSSETINEHGIIHPLVIVKEIGDVSSVNDFEKLQEPINKIEVQFDDRTVANDIKVSQAKVETEENANASKEMEEDTSKLLEEIEIVLNKSDEFYQKHLEYSEKTKGTKAELLKPTDTSNTVNVASIVGEILEKNEPVSIDKFDSGNPLNNNVASTVDEVLEENELVSIDKINSEKPLNNNVSSTVGEVLEENEPDSEQALNNNRTSTVGEVLEENEPVSIDELASEKPLNNNVSSTVGEVLEENKLVSIDKLDSEKPFNNNVSSTVSEILEDNEPISIDEPDSEKPLNNNGTSEEITISVVSPLEKEKNASFSFPMKCQMETLVETSSMSPPSVKEEEEFAGKVKAEQTSEIPEIGNFASPSVPEVENITPSSSYLNEKVDEAPLTTLTSSNVRSASLIFKNSAVFTPNSRRNRRASCTVINELLLTTKGTRTRRLSISSEDEKAIIKSQTSRADTSRNLFNLEHLNIPLEMNEEMGAIIGENADIEKDENTEEEQEEINTIEVTFSDLITETIGTSESVICEIIDGSVQDFTTAKETALKDSQYNFPSINVVVDVKDLQEKQQSVTDVGRSTEKSQRRDAEEVITKTSEVLDNSDYGYGNELDETSFNAESEKLLPINVTSERCAKGEPTTVDNREENLKMSDAIVAPLIVDALEHLTPMKSNSNEELPCTSKEFLTSLEGVKQLFNTPISHKTSRFTGRDETNRPKHCSTPIMHGLKESLNVFDRNENSSEREDVEAQQDLVIDKRFDKFLVTPRAKNLMIAALPSSAIIEKGTNFAKITETEFDFNISQNDNALLDDLFKTPVTTLRLTSSYIEEEERKVEQRGESSDNINKNKQHLEIKLSNHEPPKEVFDEPVQELAQICTPVSSLKEGILVDTQTLTKQSALSPSDVLSDLSKTDVKEWVKSLKKPETSPTMLECNYQEDLSADLSTKLTMSNASCSYARLYLPLRESVVDITGTSDVMLDITSISQNSLTDPLADTSNEKFANKDECSSPSLISKADFSGIHLLDKTTESMSDEQSLISDNDSEKCEQISTLHSETTDDDKVYQLSEPLIVTDSEDFNMSHDGEVENSLHRNEYEISTSTKKKMEQTGELEEPEKESIVDCGPILPELTEKIIASKRVLIEEGQKSSTEEKEPGSFEPETVLEPVLEEGSQNISVETIVPKQVVRVTGLEKTEIERDILTKPNKKEKPNDKVLESPLSKIESPASIKLDEGYLTKVTLELATQTVVERVHVEADRIAPNEREKSKDTFLENSLPKTGSQTSVGVDGESCLEDNCQYFEERAQTIENVNFLEDSKAPHLEEKDEHAAETDPITSAQRIVSSTEFNVLDNQSSTITEKHHPNDSNLTEVSSTYDEINIESSQMKLKENLLLKGNSEANFDDTETHERKSDIFTPPTATCAMVIEKIAETAQLASILSDRDGTKDEEFEVLFVDKQQFETTGNDSDYIPSREALSVEKNNETAQKGLEHLENSGISVAIVETLQAPSKAQEEEREIALSSKNYTKKNEFIAEGEFMKNIMSGEFGKKISSKAELISNVDKISEKEEKSSIEEKEAEAVKKGTNFKNASEDSVLPKAIGSAPEKSFLIKEVQNVEFAEKLEVEADISNKADETEKSNVGSFDNSLLKANALTSAEVAEERSAGELFRVVHCEKVIEKSVTIEKASILEDSKVLHLEEKGKIEVIETDPITSSKIVSTSVQDKISSLKDKIHINVSALPGLLLQRNSKTTSEDTENQERTEDVFTLSTPSCPINIQETVEMTPMDALLSTNNEDGIVEIKNLETENALHVQDEEFEELFVDEQQFESLEEAPEETASTHVLLMEKVGERAQKERECLDNPRMSTTICKVTDERETGLSSHLISPKDEFIAEREFAEEIMPGEFQTLNSEIPQVFEVVEKTEISDKREEEFVVQNLNIPTPAIQVVEALSTDNDITDVLESSRLVECKELNMDQRLPDDATDIVGISSTEGTELANSQELGKQLVSIGIFSSAESLTETFGDAGAAAEENAPEILISSAQTASEIEETKTEETFKDKSSTIHNIEEYAELDTNQVLEKKREIKEIRELTNLSVTSKTESHDIGKIEKQSEREGFFNEKISANDNEVKSNKSEIVVLTNVDNEKKLDSSTKQAEENCSKEAANDTTSVAKRTRARKASQFSECSDADSELASTKRAGRQPRKAQEEQLPINSQTEQEDSKQQSSAKHGRRKVTTSESSQGSTFGNNDGDLIITRKTRRKLKREPILKEVEEETIEVGKMPEPEDVERTIVEELRTAKAAKSIDEKANAEEAECFAVSRGKQNKKLIEENEKCSFNIAHLGGFSSKEAALLRLRSKTPVGEIELISSDPTVVTLQNMEIKDVLKQEPKHLIPVQPLDPKISYPPKMKKEQEMPKKRGSKRRIVPESSHSSVSNIEDTSLRARRYNREPEKEENTVLDAEIMGDNQLDKEELTQQQSETENLKIELHTTLDKNDSKPEAFNISEKVKQSVGKMDENLDTSSKRPLRRRGTRRVHNEEETTEVAQTSKRRKPLESQLTEITNESEKGNLETATEKKSFEIAEAGLKKETDTIEVQNIVHGERAQQNPNEEQEPNLSSSTTATKRRTGKRKLEKQQKLLEDKAKKIKPKLELSEKISSASGVIEIISTSTDLKTQAKPVHELEESHCNDSEVEIKMKEFKNTDGAKFLHGASGELSIETAQEAGLLHDSQINLPQHIETLRESFGTLGVSQTELVSETGQVQSPTKEVNTSITKRPQRKAAVAYHNYDETSDTEMSNVIKGESEPSLKSLTKNISEVISESNQGAARIETAIGVVTTTRGRMRKPTAKVQQFLEKERAKAESPKKRNVRSNISPAEQRKPGRRGLKPSVTEMKNAELLNTESGSPYKSKRSRARPIDEVGVMITNAESSVQQTATSVADVRLDSVEPQSDITAEDVKKLNYSTMEATTSSGVKSRRRGKAKLPVEQLENEELTRKKIATTFDSEKQKVSSPVVDELKPTRVAGRRNAAAAAKARIEEDALAAAAIDHPKKTRTKRAAPRTPTTQARDSNMEVDEDKAHPAPSMAKEKRQVLTTSQKRDHRLTSASTVGSTDGFPDIEGQIENESAGSISVEREEQVVLQKPATKREARNKAAALVSNDTMVVPAKRTRKGKSTDHEREQATETKGTTRTTRTRKVVHFEPANEIAGQIGETTKTAENANETKQPPQRLPTADKETSIAASTSQQTSMTLSAEAIPAKRTIRTRRK</sequence>
<feature type="compositionally biased region" description="Basic and acidic residues" evidence="1">
    <location>
        <begin position="3221"/>
        <end position="3238"/>
    </location>
</feature>
<proteinExistence type="predicted"/>
<feature type="region of interest" description="Disordered" evidence="1">
    <location>
        <begin position="164"/>
        <end position="191"/>
    </location>
</feature>
<evidence type="ECO:0000313" key="3">
    <source>
        <dbReference type="EnsemblMetazoa" id="GBRI041219-PA"/>
    </source>
</evidence>
<feature type="region of interest" description="Disordered" evidence="1">
    <location>
        <begin position="3136"/>
        <end position="3374"/>
    </location>
</feature>
<evidence type="ECO:0000259" key="2">
    <source>
        <dbReference type="PROSITE" id="PS50006"/>
    </source>
</evidence>
<reference evidence="3" key="2">
    <citation type="submission" date="2020-05" db="UniProtKB">
        <authorList>
            <consortium name="EnsemblMetazoa"/>
        </authorList>
    </citation>
    <scope>IDENTIFICATION</scope>
    <source>
        <strain evidence="3">IAEA</strain>
    </source>
</reference>
<feature type="compositionally biased region" description="Basic residues" evidence="1">
    <location>
        <begin position="403"/>
        <end position="413"/>
    </location>
</feature>
<feature type="compositionally biased region" description="Basic and acidic residues" evidence="1">
    <location>
        <begin position="3245"/>
        <end position="3256"/>
    </location>
</feature>
<feature type="compositionally biased region" description="Basic and acidic residues" evidence="1">
    <location>
        <begin position="3303"/>
        <end position="3330"/>
    </location>
</feature>
<feature type="region of interest" description="Disordered" evidence="1">
    <location>
        <begin position="3594"/>
        <end position="3652"/>
    </location>
</feature>
<feature type="region of interest" description="Disordered" evidence="1">
    <location>
        <begin position="2888"/>
        <end position="2992"/>
    </location>
</feature>
<feature type="region of interest" description="Disordered" evidence="1">
    <location>
        <begin position="1848"/>
        <end position="1867"/>
    </location>
</feature>
<evidence type="ECO:0000256" key="1">
    <source>
        <dbReference type="SAM" id="MobiDB-lite"/>
    </source>
</evidence>
<feature type="compositionally biased region" description="Basic residues" evidence="1">
    <location>
        <begin position="3264"/>
        <end position="3273"/>
    </location>
</feature>
<keyword evidence="4" id="KW-1185">Reference proteome</keyword>
<dbReference type="InterPro" id="IPR000253">
    <property type="entry name" value="FHA_dom"/>
</dbReference>
<feature type="compositionally biased region" description="Low complexity" evidence="1">
    <location>
        <begin position="3975"/>
        <end position="3990"/>
    </location>
</feature>
<feature type="compositionally biased region" description="Basic and acidic residues" evidence="1">
    <location>
        <begin position="3910"/>
        <end position="3920"/>
    </location>
</feature>
<dbReference type="InterPro" id="IPR008984">
    <property type="entry name" value="SMAD_FHA_dom_sf"/>
</dbReference>
<feature type="compositionally biased region" description="Basic and acidic residues" evidence="1">
    <location>
        <begin position="2888"/>
        <end position="2905"/>
    </location>
</feature>
<feature type="domain" description="FHA" evidence="2">
    <location>
        <begin position="22"/>
        <end position="90"/>
    </location>
</feature>
<evidence type="ECO:0000313" key="4">
    <source>
        <dbReference type="Proteomes" id="UP000091820"/>
    </source>
</evidence>
<dbReference type="Proteomes" id="UP000091820">
    <property type="component" value="Unassembled WGS sequence"/>
</dbReference>
<feature type="compositionally biased region" description="Basic and acidic residues" evidence="1">
    <location>
        <begin position="2007"/>
        <end position="2018"/>
    </location>
</feature>
<dbReference type="STRING" id="37001.A0A1A9X1X5"/>
<feature type="compositionally biased region" description="Basic residues" evidence="1">
    <location>
        <begin position="3362"/>
        <end position="3371"/>
    </location>
</feature>
<feature type="region of interest" description="Disordered" evidence="1">
    <location>
        <begin position="3781"/>
        <end position="4004"/>
    </location>
</feature>
<name>A0A1A9X1X5_9MUSC</name>
<feature type="compositionally biased region" description="Polar residues" evidence="1">
    <location>
        <begin position="171"/>
        <end position="185"/>
    </location>
</feature>